<dbReference type="Gene3D" id="3.10.10.10">
    <property type="entry name" value="HIV Type 1 Reverse Transcriptase, subunit A, domain 1"/>
    <property type="match status" value="1"/>
</dbReference>
<protein>
    <submittedName>
        <fullName evidence="3">Zf-CCHC domain-containing protein/RVP_2 domain-containing protein</fullName>
    </submittedName>
</protein>
<dbReference type="GO" id="GO:0008270">
    <property type="term" value="F:zinc ion binding"/>
    <property type="evidence" value="ECO:0007669"/>
    <property type="project" value="UniProtKB-KW"/>
</dbReference>
<dbReference type="Gene3D" id="4.10.60.10">
    <property type="entry name" value="Zinc finger, CCHC-type"/>
    <property type="match status" value="1"/>
</dbReference>
<dbReference type="SUPFAM" id="SSF56672">
    <property type="entry name" value="DNA/RNA polymerases"/>
    <property type="match status" value="1"/>
</dbReference>
<dbReference type="OrthoDB" id="1731756at2759"/>
<evidence type="ECO:0000256" key="1">
    <source>
        <dbReference type="PROSITE-ProRule" id="PRU00047"/>
    </source>
</evidence>
<dbReference type="CDD" id="cd00303">
    <property type="entry name" value="retropepsin_like"/>
    <property type="match status" value="1"/>
</dbReference>
<keyword evidence="4" id="KW-1185">Reference proteome</keyword>
<dbReference type="Proteomes" id="UP000325315">
    <property type="component" value="Unassembled WGS sequence"/>
</dbReference>
<organism evidence="3 4">
    <name type="scientific">Gossypium australe</name>
    <dbReference type="NCBI Taxonomy" id="47621"/>
    <lineage>
        <taxon>Eukaryota</taxon>
        <taxon>Viridiplantae</taxon>
        <taxon>Streptophyta</taxon>
        <taxon>Embryophyta</taxon>
        <taxon>Tracheophyta</taxon>
        <taxon>Spermatophyta</taxon>
        <taxon>Magnoliopsida</taxon>
        <taxon>eudicotyledons</taxon>
        <taxon>Gunneridae</taxon>
        <taxon>Pentapetalae</taxon>
        <taxon>rosids</taxon>
        <taxon>malvids</taxon>
        <taxon>Malvales</taxon>
        <taxon>Malvaceae</taxon>
        <taxon>Malvoideae</taxon>
        <taxon>Gossypium</taxon>
    </lineage>
</organism>
<sequence length="359" mass="40132">MSSKTLATSVASIGNVRSEGPECKHCEKRHPGSCRLNDKACFRCGSLDHFIRDCSDSVEPEIAQNLRSANVSMRGRPAKNVRNVGGSQRTTRDTVVISEARAPTRAYAIRAREEASSPDVIIGTFTLYDTSVIALIDPSSTHSYICMNLVFSQTLPVESTEFAIKVSNPLGKSVLVDKVCKNCPLLFRDICFPVDLMLFPFDEFDIILGMDWLFMHNAVVSCKRKTIDLRCLNNEIVRIESDDLNGLPDVISILKVQNYLKKGYEAYFAYVIDSKASKKKTKLVPVVCEYSDVFPEELPGLPPICEVEFGIELMPGTTPILIASYRMAPTELKELKSQLQELTERGWHDEDVYQLSSVE</sequence>
<dbReference type="InterPro" id="IPR021109">
    <property type="entry name" value="Peptidase_aspartic_dom_sf"/>
</dbReference>
<evidence type="ECO:0000313" key="3">
    <source>
        <dbReference type="EMBL" id="KAA3473467.1"/>
    </source>
</evidence>
<gene>
    <name evidence="3" type="ORF">EPI10_023839</name>
</gene>
<dbReference type="EMBL" id="SMMG02000005">
    <property type="protein sequence ID" value="KAA3473467.1"/>
    <property type="molecule type" value="Genomic_DNA"/>
</dbReference>
<dbReference type="GO" id="GO:0003676">
    <property type="term" value="F:nucleic acid binding"/>
    <property type="evidence" value="ECO:0007669"/>
    <property type="project" value="InterPro"/>
</dbReference>
<dbReference type="PANTHER" id="PTHR15503">
    <property type="entry name" value="LDOC1 RELATED"/>
    <property type="match status" value="1"/>
</dbReference>
<keyword evidence="1" id="KW-0862">Zinc</keyword>
<comment type="caution">
    <text evidence="3">The sequence shown here is derived from an EMBL/GenBank/DDBJ whole genome shotgun (WGS) entry which is preliminary data.</text>
</comment>
<dbReference type="Pfam" id="PF00098">
    <property type="entry name" value="zf-CCHC"/>
    <property type="match status" value="1"/>
</dbReference>
<keyword evidence="1" id="KW-0479">Metal-binding</keyword>
<dbReference type="Gene3D" id="2.40.70.10">
    <property type="entry name" value="Acid Proteases"/>
    <property type="match status" value="1"/>
</dbReference>
<feature type="domain" description="CCHC-type" evidence="2">
    <location>
        <begin position="41"/>
        <end position="54"/>
    </location>
</feature>
<dbReference type="Pfam" id="PF08284">
    <property type="entry name" value="RVP_2"/>
    <property type="match status" value="1"/>
</dbReference>
<dbReference type="InterPro" id="IPR032567">
    <property type="entry name" value="RTL1-rel"/>
</dbReference>
<dbReference type="InterPro" id="IPR001878">
    <property type="entry name" value="Znf_CCHC"/>
</dbReference>
<proteinExistence type="predicted"/>
<reference evidence="4" key="1">
    <citation type="journal article" date="2019" name="Plant Biotechnol. J.">
        <title>Genome sequencing of the Australian wild diploid species Gossypium australe highlights disease resistance and delayed gland morphogenesis.</title>
        <authorList>
            <person name="Cai Y."/>
            <person name="Cai X."/>
            <person name="Wang Q."/>
            <person name="Wang P."/>
            <person name="Zhang Y."/>
            <person name="Cai C."/>
            <person name="Xu Y."/>
            <person name="Wang K."/>
            <person name="Zhou Z."/>
            <person name="Wang C."/>
            <person name="Geng S."/>
            <person name="Li B."/>
            <person name="Dong Q."/>
            <person name="Hou Y."/>
            <person name="Wang H."/>
            <person name="Ai P."/>
            <person name="Liu Z."/>
            <person name="Yi F."/>
            <person name="Sun M."/>
            <person name="An G."/>
            <person name="Cheng J."/>
            <person name="Zhang Y."/>
            <person name="Shi Q."/>
            <person name="Xie Y."/>
            <person name="Shi X."/>
            <person name="Chang Y."/>
            <person name="Huang F."/>
            <person name="Chen Y."/>
            <person name="Hong S."/>
            <person name="Mi L."/>
            <person name="Sun Q."/>
            <person name="Zhang L."/>
            <person name="Zhou B."/>
            <person name="Peng R."/>
            <person name="Zhang X."/>
            <person name="Liu F."/>
        </authorList>
    </citation>
    <scope>NUCLEOTIDE SEQUENCE [LARGE SCALE GENOMIC DNA]</scope>
    <source>
        <strain evidence="4">cv. PA1801</strain>
    </source>
</reference>
<dbReference type="InterPro" id="IPR043502">
    <property type="entry name" value="DNA/RNA_pol_sf"/>
</dbReference>
<evidence type="ECO:0000313" key="4">
    <source>
        <dbReference type="Proteomes" id="UP000325315"/>
    </source>
</evidence>
<dbReference type="PROSITE" id="PS50158">
    <property type="entry name" value="ZF_CCHC"/>
    <property type="match status" value="1"/>
</dbReference>
<name>A0A5B6VXB5_9ROSI</name>
<dbReference type="AlphaFoldDB" id="A0A5B6VXB5"/>
<keyword evidence="1" id="KW-0863">Zinc-finger</keyword>
<evidence type="ECO:0000259" key="2">
    <source>
        <dbReference type="PROSITE" id="PS50158"/>
    </source>
</evidence>
<accession>A0A5B6VXB5</accession>
<dbReference type="PANTHER" id="PTHR15503:SF45">
    <property type="entry name" value="RNA-DIRECTED DNA POLYMERASE HOMOLOG"/>
    <property type="match status" value="1"/>
</dbReference>